<evidence type="ECO:0000313" key="10">
    <source>
        <dbReference type="Proteomes" id="UP001237642"/>
    </source>
</evidence>
<evidence type="ECO:0000256" key="4">
    <source>
        <dbReference type="ARBA" id="ARBA00022741"/>
    </source>
</evidence>
<dbReference type="GO" id="GO:0050563">
    <property type="term" value="F:trans-feruloyl-CoA synthase activity"/>
    <property type="evidence" value="ECO:0007669"/>
    <property type="project" value="UniProtKB-ARBA"/>
</dbReference>
<sequence length="576" mass="63582">MKAHFQSPIRPNLLASYLTFIYKQKMASNQEEHIFRSRYAPVPVPDNMTLPEFVLQDVELYAEKVAFVDAFTGKEYTYGQVNRDVRRFAKALRSLGLRRGHVVMVVLPNTVEYPIVALGIMAAGGIVSGANPASHVSEIKKQAESADAKSVVTDAATYEKVKGLGLPNIIVGEKRVEGSIFWNELLDAAERASDSIMNEKVQQTDLCALPFSSGTTGLSKGVMLSHRNLVANLCSTLFSVGPELVGTVTTLGLIPFFHIYGLTGICCAALRNKGKVVVMGRYELRTFLNALIKYEVTFAPIVPPIILGLVKNPIVDEFDLSKLKLRSIMTAAAPLAPEILDEFEKKFPDVDVQEAYGMTEHSCITLTHGDPNKGHAIAKKHSVGFILPNLEVKFIDPDTNKSLPENTPGEICVRSQCVMEGYYKNEYETAHTIDKDGWLHTGDIGYIDDDGDLFIVDRIKELIKYKGFQVAPAELEGILLTHPSVEDAAVVGLPDEEAGEIPGACVVMNKEAKDSEEEVMNFVALNVAQYKKIRVLQFVDSIPKSSSGKIMRRLVKDKMIETIKSCPKTTRRMLLL</sequence>
<dbReference type="Gene3D" id="3.40.50.12780">
    <property type="entry name" value="N-terminal domain of ligase-like"/>
    <property type="match status" value="1"/>
</dbReference>
<dbReference type="GO" id="GO:0106286">
    <property type="term" value="F:(E)-caffeate-CoA ligase activity"/>
    <property type="evidence" value="ECO:0007669"/>
    <property type="project" value="UniProtKB-ARBA"/>
</dbReference>
<dbReference type="InterPro" id="IPR042099">
    <property type="entry name" value="ANL_N_sf"/>
</dbReference>
<evidence type="ECO:0000259" key="7">
    <source>
        <dbReference type="Pfam" id="PF00501"/>
    </source>
</evidence>
<keyword evidence="3 9" id="KW-0436">Ligase</keyword>
<feature type="domain" description="AMP-binding enzyme C-terminal" evidence="8">
    <location>
        <begin position="474"/>
        <end position="549"/>
    </location>
</feature>
<dbReference type="Gene3D" id="3.30.300.30">
    <property type="match status" value="1"/>
</dbReference>
<dbReference type="GO" id="GO:0005524">
    <property type="term" value="F:ATP binding"/>
    <property type="evidence" value="ECO:0007669"/>
    <property type="project" value="UniProtKB-KW"/>
</dbReference>
<dbReference type="EMBL" id="JAUIZM010000006">
    <property type="protein sequence ID" value="KAK1381619.1"/>
    <property type="molecule type" value="Genomic_DNA"/>
</dbReference>
<keyword evidence="5" id="KW-0067">ATP-binding</keyword>
<dbReference type="CDD" id="cd05904">
    <property type="entry name" value="4CL"/>
    <property type="match status" value="1"/>
</dbReference>
<dbReference type="Proteomes" id="UP001237642">
    <property type="component" value="Unassembled WGS sequence"/>
</dbReference>
<keyword evidence="6" id="KW-0587">Phenylpropanoid metabolism</keyword>
<comment type="pathway">
    <text evidence="1">Phytoalexin biosynthesis; 3,4',5-trihydroxystilbene biosynthesis; 3,4',5-trihydroxystilbene from trans-4-coumarate: step 1/2.</text>
</comment>
<dbReference type="FunFam" id="3.40.50.12780:FF:000003">
    <property type="entry name" value="Long-chain-fatty-acid--CoA ligase FadD"/>
    <property type="match status" value="1"/>
</dbReference>
<dbReference type="InterPro" id="IPR045851">
    <property type="entry name" value="AMP-bd_C_sf"/>
</dbReference>
<feature type="domain" description="AMP-dependent synthetase/ligase" evidence="7">
    <location>
        <begin position="58"/>
        <end position="423"/>
    </location>
</feature>
<dbReference type="GO" id="GO:0046949">
    <property type="term" value="P:fatty-acyl-CoA biosynthetic process"/>
    <property type="evidence" value="ECO:0007669"/>
    <property type="project" value="TreeGrafter"/>
</dbReference>
<dbReference type="PROSITE" id="PS00455">
    <property type="entry name" value="AMP_BINDING"/>
    <property type="match status" value="1"/>
</dbReference>
<evidence type="ECO:0000256" key="2">
    <source>
        <dbReference type="ARBA" id="ARBA00006432"/>
    </source>
</evidence>
<reference evidence="9" key="1">
    <citation type="submission" date="2023-02" db="EMBL/GenBank/DDBJ databases">
        <title>Genome of toxic invasive species Heracleum sosnowskyi carries increased number of genes despite the absence of recent whole-genome duplications.</title>
        <authorList>
            <person name="Schelkunov M."/>
            <person name="Shtratnikova V."/>
            <person name="Makarenko M."/>
            <person name="Klepikova A."/>
            <person name="Omelchenko D."/>
            <person name="Novikova G."/>
            <person name="Obukhova E."/>
            <person name="Bogdanov V."/>
            <person name="Penin A."/>
            <person name="Logacheva M."/>
        </authorList>
    </citation>
    <scope>NUCLEOTIDE SEQUENCE</scope>
    <source>
        <strain evidence="9">Hsosn_3</strain>
        <tissue evidence="9">Leaf</tissue>
    </source>
</reference>
<dbReference type="GO" id="GO:0004467">
    <property type="term" value="F:long-chain fatty acid-CoA ligase activity"/>
    <property type="evidence" value="ECO:0007669"/>
    <property type="project" value="TreeGrafter"/>
</dbReference>
<evidence type="ECO:0000256" key="5">
    <source>
        <dbReference type="ARBA" id="ARBA00022840"/>
    </source>
</evidence>
<dbReference type="InterPro" id="IPR020845">
    <property type="entry name" value="AMP-binding_CS"/>
</dbReference>
<dbReference type="InterPro" id="IPR025110">
    <property type="entry name" value="AMP-bd_C"/>
</dbReference>
<evidence type="ECO:0000256" key="3">
    <source>
        <dbReference type="ARBA" id="ARBA00022598"/>
    </source>
</evidence>
<name>A0AAD8MR29_9APIA</name>
<accession>A0AAD8MR29</accession>
<organism evidence="9 10">
    <name type="scientific">Heracleum sosnowskyi</name>
    <dbReference type="NCBI Taxonomy" id="360622"/>
    <lineage>
        <taxon>Eukaryota</taxon>
        <taxon>Viridiplantae</taxon>
        <taxon>Streptophyta</taxon>
        <taxon>Embryophyta</taxon>
        <taxon>Tracheophyta</taxon>
        <taxon>Spermatophyta</taxon>
        <taxon>Magnoliopsida</taxon>
        <taxon>eudicotyledons</taxon>
        <taxon>Gunneridae</taxon>
        <taxon>Pentapetalae</taxon>
        <taxon>asterids</taxon>
        <taxon>campanulids</taxon>
        <taxon>Apiales</taxon>
        <taxon>Apiaceae</taxon>
        <taxon>Apioideae</taxon>
        <taxon>apioid superclade</taxon>
        <taxon>Tordylieae</taxon>
        <taxon>Tordyliinae</taxon>
        <taxon>Heracleum</taxon>
    </lineage>
</organism>
<dbReference type="InterPro" id="IPR000873">
    <property type="entry name" value="AMP-dep_synth/lig_dom"/>
</dbReference>
<dbReference type="Pfam" id="PF00501">
    <property type="entry name" value="AMP-binding"/>
    <property type="match status" value="1"/>
</dbReference>
<evidence type="ECO:0000256" key="1">
    <source>
        <dbReference type="ARBA" id="ARBA00004930"/>
    </source>
</evidence>
<gene>
    <name evidence="9" type="ORF">POM88_028363</name>
</gene>
<evidence type="ECO:0000259" key="8">
    <source>
        <dbReference type="Pfam" id="PF13193"/>
    </source>
</evidence>
<dbReference type="PANTHER" id="PTHR24096">
    <property type="entry name" value="LONG-CHAIN-FATTY-ACID--COA LIGASE"/>
    <property type="match status" value="1"/>
</dbReference>
<comment type="caution">
    <text evidence="9">The sequence shown here is derived from an EMBL/GenBank/DDBJ whole genome shotgun (WGS) entry which is preliminary data.</text>
</comment>
<dbReference type="Pfam" id="PF13193">
    <property type="entry name" value="AMP-binding_C"/>
    <property type="match status" value="1"/>
</dbReference>
<protein>
    <submittedName>
        <fullName evidence="9">4-coumarate--CoA ligase-like 1</fullName>
    </submittedName>
</protein>
<dbReference type="FunFam" id="3.30.300.30:FF:000007">
    <property type="entry name" value="4-coumarate--CoA ligase 2"/>
    <property type="match status" value="1"/>
</dbReference>
<dbReference type="SUPFAM" id="SSF56801">
    <property type="entry name" value="Acetyl-CoA synthetase-like"/>
    <property type="match status" value="1"/>
</dbReference>
<reference evidence="9" key="2">
    <citation type="submission" date="2023-05" db="EMBL/GenBank/DDBJ databases">
        <authorList>
            <person name="Schelkunov M.I."/>
        </authorList>
    </citation>
    <scope>NUCLEOTIDE SEQUENCE</scope>
    <source>
        <strain evidence="9">Hsosn_3</strain>
        <tissue evidence="9">Leaf</tissue>
    </source>
</reference>
<dbReference type="PANTHER" id="PTHR24096:SF389">
    <property type="entry name" value="4-COUMARATE--COA LIGASE-LIKE 1"/>
    <property type="match status" value="1"/>
</dbReference>
<dbReference type="AlphaFoldDB" id="A0AAD8MR29"/>
<evidence type="ECO:0000313" key="9">
    <source>
        <dbReference type="EMBL" id="KAK1381619.1"/>
    </source>
</evidence>
<keyword evidence="10" id="KW-1185">Reference proteome</keyword>
<dbReference type="GO" id="GO:0009698">
    <property type="term" value="P:phenylpropanoid metabolic process"/>
    <property type="evidence" value="ECO:0007669"/>
    <property type="project" value="UniProtKB-KW"/>
</dbReference>
<comment type="similarity">
    <text evidence="2">Belongs to the ATP-dependent AMP-binding enzyme family.</text>
</comment>
<keyword evidence="4" id="KW-0547">Nucleotide-binding</keyword>
<evidence type="ECO:0000256" key="6">
    <source>
        <dbReference type="ARBA" id="ARBA00023051"/>
    </source>
</evidence>
<proteinExistence type="inferred from homology"/>